<dbReference type="AlphaFoldDB" id="A0A6J4KPB8"/>
<feature type="transmembrane region" description="Helical" evidence="1">
    <location>
        <begin position="586"/>
        <end position="607"/>
    </location>
</feature>
<gene>
    <name evidence="2" type="ORF">AVDCRST_MAG56-6270</name>
</gene>
<feature type="transmembrane region" description="Helical" evidence="1">
    <location>
        <begin position="243"/>
        <end position="263"/>
    </location>
</feature>
<evidence type="ECO:0000256" key="1">
    <source>
        <dbReference type="SAM" id="Phobius"/>
    </source>
</evidence>
<feature type="transmembrane region" description="Helical" evidence="1">
    <location>
        <begin position="428"/>
        <end position="450"/>
    </location>
</feature>
<feature type="transmembrane region" description="Helical" evidence="1">
    <location>
        <begin position="149"/>
        <end position="170"/>
    </location>
</feature>
<feature type="transmembrane region" description="Helical" evidence="1">
    <location>
        <begin position="60"/>
        <end position="80"/>
    </location>
</feature>
<feature type="transmembrane region" description="Helical" evidence="1">
    <location>
        <begin position="21"/>
        <end position="40"/>
    </location>
</feature>
<dbReference type="Gene3D" id="1.10.390.10">
    <property type="entry name" value="Neutral Protease Domain 2"/>
    <property type="match status" value="1"/>
</dbReference>
<keyword evidence="1" id="KW-1133">Transmembrane helix</keyword>
<protein>
    <recommendedName>
        <fullName evidence="3">Peptidase M1 membrane alanine aminopeptidase domain-containing protein</fullName>
    </recommendedName>
</protein>
<evidence type="ECO:0008006" key="3">
    <source>
        <dbReference type="Google" id="ProtNLM"/>
    </source>
</evidence>
<feature type="transmembrane region" description="Helical" evidence="1">
    <location>
        <begin position="177"/>
        <end position="198"/>
    </location>
</feature>
<reference evidence="2" key="1">
    <citation type="submission" date="2020-02" db="EMBL/GenBank/DDBJ databases">
        <authorList>
            <person name="Meier V. D."/>
        </authorList>
    </citation>
    <scope>NUCLEOTIDE SEQUENCE</scope>
    <source>
        <strain evidence="2">AVDCRST_MAG56</strain>
    </source>
</reference>
<dbReference type="InterPro" id="IPR027268">
    <property type="entry name" value="Peptidase_M4/M1_CTD_sf"/>
</dbReference>
<feature type="transmembrane region" description="Helical" evidence="1">
    <location>
        <begin position="383"/>
        <end position="402"/>
    </location>
</feature>
<organism evidence="2">
    <name type="scientific">uncultured Cytophagales bacterium</name>
    <dbReference type="NCBI Taxonomy" id="158755"/>
    <lineage>
        <taxon>Bacteria</taxon>
        <taxon>Pseudomonadati</taxon>
        <taxon>Bacteroidota</taxon>
        <taxon>Sphingobacteriia</taxon>
        <taxon>Sphingobacteriales</taxon>
        <taxon>environmental samples</taxon>
    </lineage>
</organism>
<feature type="transmembrane region" description="Helical" evidence="1">
    <location>
        <begin position="462"/>
        <end position="486"/>
    </location>
</feature>
<feature type="transmembrane region" description="Helical" evidence="1">
    <location>
        <begin position="547"/>
        <end position="565"/>
    </location>
</feature>
<evidence type="ECO:0000313" key="2">
    <source>
        <dbReference type="EMBL" id="CAA9310418.1"/>
    </source>
</evidence>
<accession>A0A6J4KPB8</accession>
<feature type="transmembrane region" description="Helical" evidence="1">
    <location>
        <begin position="493"/>
        <end position="512"/>
    </location>
</feature>
<keyword evidence="1" id="KW-0472">Membrane</keyword>
<dbReference type="EMBL" id="CADCTQ010000510">
    <property type="protein sequence ID" value="CAA9310418.1"/>
    <property type="molecule type" value="Genomic_DNA"/>
</dbReference>
<sequence>MKLWTIFRFEFAYQVRRPWPWLFVVVLLALDFLMTRDGSLSGVLYADFLLNGPFAVAKTTVFGSLVWLVMAAAVAGDAAARDVATGMHPLTYTTPAGKAAYLGGRFLAALALNALILLAVPAGILLGVYLPGVHPEVIGPFRPAAFLTAYGYIALPNAFAATAIQFALAARSGRPMAANFGSFLLVFMGFFVASVLLFKRGLGTLLDPVGIRFIVEDVAYLWTTVEKSTRLLALEGIVLTNRLLWTGTGLVALAVTCFGFRFAHRAGGAPSWRLKRPFARRRAAPAAPVTVPARAGVMAGVPLVVPWVRPASGFALHARQAFAIARDAFWAIATGWAGLALLAALPLLTVPVLLDQMESNGVPLVPTTTRVLAELTAPLGNEMSRWVIIPFLIVYFAGELVWRERDAGLGEITGAVPGSAWAPFLGKFLGLGLVLALFLALQAAAGMLAQGIMGYRDFEAGLYGKILFGLQLPEYLLFALLALAVHVGVNHKYVGHLVAIIAFVFIALAPLFGVEHNLLVYGAAPAWTYSEMRGFGPSLGPWLWFKGYWAAWALLLAVAAKVLWVRGREHHPAARLRLARRGLTGATALAAGTAGLLIGALGGFIFYNTNVRNDYRTAAETKELAAQYERRYGRYADSPQPQLAATTLRVEIYPRRGAVEIRGTYRLVNRSAAAIDSIHVATAPEVETRALAFSRPAARVLADEGLHHQIYALTEPLRPGDSLRLDFRVHAAPRGFRESGIDPSVATNGTYFTDDWLPGVGYRKGRELVTAGDRREYGLAPRPVIASLYDAGAREGRGEGITFEAVVGTGADQVAVAPGALRRTWKAGDRRYFHYATDGPVGAGAGYAFFSARYAVHREEWIAPADSLRAGADSRRPGRRVAIQVFHHPGHTGHLDRTLRSVRASLDYYSANFGPYPRGYLSVVERPGNGTGMHADAGMITHAEGFTHWNPGNDPGSHDHPYAIVAHEMAHQWTVPFAAVEGAPVMSESLAWYYGMKLVGHARGEAALRGLRSYMRQPYPYPAIRRGEPLLRGLDQYLSYRRGPFALYALSEYAGEERVNRALRRLLAEHRRPEAPLATTLDLYRQLRAATPDSLHYLLHDLFEVNTYWELETERATAKQTPSGDWAVTLDVQARKIVADGAGGERAVPVDDWVEVGVFAAEGSGPREPYLRKHRLRTGRQTIRVTVPYPPARAGLDPDHLLIDLKTEDNVTGVKP</sequence>
<dbReference type="SUPFAM" id="SSF55486">
    <property type="entry name" value="Metalloproteases ('zincins'), catalytic domain"/>
    <property type="match status" value="1"/>
</dbReference>
<proteinExistence type="predicted"/>
<keyword evidence="1" id="KW-0812">Transmembrane</keyword>
<name>A0A6J4KPB8_9SPHI</name>
<feature type="transmembrane region" description="Helical" evidence="1">
    <location>
        <begin position="106"/>
        <end position="129"/>
    </location>
</feature>
<feature type="transmembrane region" description="Helical" evidence="1">
    <location>
        <begin position="328"/>
        <end position="354"/>
    </location>
</feature>